<evidence type="ECO:0000313" key="10">
    <source>
        <dbReference type="EMBL" id="RGC34991.1"/>
    </source>
</evidence>
<accession>A0A3E2X146</accession>
<dbReference type="PANTHER" id="PTHR32196">
    <property type="entry name" value="ABC TRANSPORTER PERMEASE PROTEIN YPHD-RELATED-RELATED"/>
    <property type="match status" value="1"/>
</dbReference>
<evidence type="ECO:0000256" key="3">
    <source>
        <dbReference type="ARBA" id="ARBA00022475"/>
    </source>
</evidence>
<organism evidence="10 11">
    <name type="scientific">Hungatella hathewayi</name>
    <dbReference type="NCBI Taxonomy" id="154046"/>
    <lineage>
        <taxon>Bacteria</taxon>
        <taxon>Bacillati</taxon>
        <taxon>Bacillota</taxon>
        <taxon>Clostridia</taxon>
        <taxon>Lachnospirales</taxon>
        <taxon>Lachnospiraceae</taxon>
        <taxon>Hungatella</taxon>
    </lineage>
</organism>
<feature type="transmembrane region" description="Helical" evidence="9">
    <location>
        <begin position="155"/>
        <end position="176"/>
    </location>
</feature>
<feature type="transmembrane region" description="Helical" evidence="9">
    <location>
        <begin position="63"/>
        <end position="82"/>
    </location>
</feature>
<feature type="transmembrane region" description="Helical" evidence="9">
    <location>
        <begin position="116"/>
        <end position="135"/>
    </location>
</feature>
<evidence type="ECO:0000256" key="1">
    <source>
        <dbReference type="ARBA" id="ARBA00004651"/>
    </source>
</evidence>
<feature type="transmembrane region" description="Helical" evidence="9">
    <location>
        <begin position="207"/>
        <end position="227"/>
    </location>
</feature>
<evidence type="ECO:0000256" key="5">
    <source>
        <dbReference type="ARBA" id="ARBA00022692"/>
    </source>
</evidence>
<feature type="transmembrane region" description="Helical" evidence="9">
    <location>
        <begin position="37"/>
        <end position="56"/>
    </location>
</feature>
<evidence type="ECO:0000256" key="6">
    <source>
        <dbReference type="ARBA" id="ARBA00022989"/>
    </source>
</evidence>
<comment type="caution">
    <text evidence="10">The sequence shown here is derived from an EMBL/GenBank/DDBJ whole genome shotgun (WGS) entry which is preliminary data.</text>
</comment>
<dbReference type="InterPro" id="IPR001851">
    <property type="entry name" value="ABC_transp_permease"/>
</dbReference>
<keyword evidence="7 9" id="KW-0472">Membrane</keyword>
<evidence type="ECO:0000256" key="9">
    <source>
        <dbReference type="SAM" id="Phobius"/>
    </source>
</evidence>
<keyword evidence="2" id="KW-0813">Transport</keyword>
<reference evidence="10 11" key="1">
    <citation type="submission" date="2018-08" db="EMBL/GenBank/DDBJ databases">
        <title>A genome reference for cultivated species of the human gut microbiota.</title>
        <authorList>
            <person name="Zou Y."/>
            <person name="Xue W."/>
            <person name="Luo G."/>
        </authorList>
    </citation>
    <scope>NUCLEOTIDE SEQUENCE [LARGE SCALE GENOMIC DNA]</scope>
    <source>
        <strain evidence="10 11">AF19-21</strain>
    </source>
</reference>
<dbReference type="RefSeq" id="WP_025655954.1">
    <property type="nucleotide sequence ID" value="NZ_QVIA01000002.1"/>
</dbReference>
<keyword evidence="3" id="KW-1003">Cell membrane</keyword>
<name>A0A3E2X146_9FIRM</name>
<feature type="transmembrane region" description="Helical" evidence="9">
    <location>
        <begin position="88"/>
        <end position="109"/>
    </location>
</feature>
<dbReference type="GeneID" id="93335815"/>
<protein>
    <recommendedName>
        <fullName evidence="8">Autoinducer 2 import system permease protein LsrD</fullName>
    </recommendedName>
</protein>
<evidence type="ECO:0000313" key="11">
    <source>
        <dbReference type="Proteomes" id="UP000261111"/>
    </source>
</evidence>
<dbReference type="PANTHER" id="PTHR32196:SF71">
    <property type="entry name" value="AUTOINDUCER 2 IMPORT SYSTEM PERMEASE PROTEIN LSRD"/>
    <property type="match status" value="1"/>
</dbReference>
<dbReference type="CDD" id="cd06579">
    <property type="entry name" value="TM_PBP1_transp_AraH_like"/>
    <property type="match status" value="1"/>
</dbReference>
<feature type="transmembrane region" description="Helical" evidence="9">
    <location>
        <begin position="12"/>
        <end position="31"/>
    </location>
</feature>
<dbReference type="Pfam" id="PF02653">
    <property type="entry name" value="BPD_transp_2"/>
    <property type="match status" value="1"/>
</dbReference>
<dbReference type="AlphaFoldDB" id="A0A3E2X146"/>
<proteinExistence type="predicted"/>
<feature type="transmembrane region" description="Helical" evidence="9">
    <location>
        <begin position="290"/>
        <end position="306"/>
    </location>
</feature>
<keyword evidence="5 9" id="KW-0812">Transmembrane</keyword>
<dbReference type="GO" id="GO:0005886">
    <property type="term" value="C:plasma membrane"/>
    <property type="evidence" value="ECO:0007669"/>
    <property type="project" value="UniProtKB-SubCell"/>
</dbReference>
<gene>
    <name evidence="10" type="ORF">DWX41_01965</name>
</gene>
<evidence type="ECO:0000256" key="7">
    <source>
        <dbReference type="ARBA" id="ARBA00023136"/>
    </source>
</evidence>
<evidence type="ECO:0000256" key="8">
    <source>
        <dbReference type="ARBA" id="ARBA00039381"/>
    </source>
</evidence>
<dbReference type="GO" id="GO:0022857">
    <property type="term" value="F:transmembrane transporter activity"/>
    <property type="evidence" value="ECO:0007669"/>
    <property type="project" value="InterPro"/>
</dbReference>
<keyword evidence="6 9" id="KW-1133">Transmembrane helix</keyword>
<keyword evidence="4" id="KW-0997">Cell inner membrane</keyword>
<sequence length="313" mass="33243">MTIVKKVLNEYRIWLVSVLAFLIVPIMKPAFLSMNNIEGILASMITYGVVALGLAMTLITGEINISIGAVMAFSSVTFAVTIEKLPMAAAILIALAGSALFGLIDGYFVAYKKLPAFMVSVAVMVSVRGVALAVAGEKPVGIMSDLVLRLSMASIGPIPVLFLFLLFCVTVLELFLKKTQTGRNMYAVGGAPDVAKAYGLNVEKYKCLSLTFCSFMAGMGGILLAIRMCSGSPSVGEDAMPSVLPMIVIGGTAISGGKGGMVKTLSGILLMNLIFNIMSMFNIYVNIQNLIKGAILLIIVVADKYIENKDKKI</sequence>
<dbReference type="Proteomes" id="UP000261111">
    <property type="component" value="Unassembled WGS sequence"/>
</dbReference>
<evidence type="ECO:0000256" key="2">
    <source>
        <dbReference type="ARBA" id="ARBA00022448"/>
    </source>
</evidence>
<dbReference type="EMBL" id="QVIA01000002">
    <property type="protein sequence ID" value="RGC34991.1"/>
    <property type="molecule type" value="Genomic_DNA"/>
</dbReference>
<evidence type="ECO:0000256" key="4">
    <source>
        <dbReference type="ARBA" id="ARBA00022519"/>
    </source>
</evidence>
<comment type="subcellular location">
    <subcellularLocation>
        <location evidence="1">Cell membrane</location>
        <topology evidence="1">Multi-pass membrane protein</topology>
    </subcellularLocation>
</comment>